<comment type="caution">
    <text evidence="2">The sequence shown here is derived from an EMBL/GenBank/DDBJ whole genome shotgun (WGS) entry which is preliminary data.</text>
</comment>
<dbReference type="Proteomes" id="UP000050495">
    <property type="component" value="Unassembled WGS sequence"/>
</dbReference>
<organism evidence="2 3">
    <name type="scientific">Enterobacter asburiae</name>
    <dbReference type="NCBI Taxonomy" id="61645"/>
    <lineage>
        <taxon>Bacteria</taxon>
        <taxon>Pseudomonadati</taxon>
        <taxon>Pseudomonadota</taxon>
        <taxon>Gammaproteobacteria</taxon>
        <taxon>Enterobacterales</taxon>
        <taxon>Enterobacteriaceae</taxon>
        <taxon>Enterobacter</taxon>
        <taxon>Enterobacter cloacae complex</taxon>
    </lineage>
</organism>
<accession>A0AAQ1BI18</accession>
<keyword evidence="1" id="KW-1133">Transmembrane helix</keyword>
<feature type="transmembrane region" description="Helical" evidence="1">
    <location>
        <begin position="12"/>
        <end position="30"/>
    </location>
</feature>
<dbReference type="EMBL" id="LJEY02000013">
    <property type="protein sequence ID" value="OEH18734.1"/>
    <property type="molecule type" value="Genomic_DNA"/>
</dbReference>
<feature type="transmembrane region" description="Helical" evidence="1">
    <location>
        <begin position="225"/>
        <end position="244"/>
    </location>
</feature>
<evidence type="ECO:0000313" key="2">
    <source>
        <dbReference type="EMBL" id="OEH18734.1"/>
    </source>
</evidence>
<dbReference type="RefSeq" id="WP_049111437.1">
    <property type="nucleotide sequence ID" value="NZ_BLWZ01000001.1"/>
</dbReference>
<name>A0AAQ1BI18_ENTAS</name>
<proteinExistence type="predicted"/>
<keyword evidence="1" id="KW-0472">Membrane</keyword>
<keyword evidence="1" id="KW-0812">Transmembrane</keyword>
<protein>
    <submittedName>
        <fullName evidence="2">Uncharacterized protein</fullName>
    </submittedName>
</protein>
<reference evidence="2 3" key="1">
    <citation type="submission" date="2016-04" db="EMBL/GenBank/DDBJ databases">
        <authorList>
            <person name="Osei Sekyere J."/>
            <person name="Sivertsen A."/>
            <person name="Pedersen A.T."/>
            <person name="Sundsfjord A."/>
        </authorList>
    </citation>
    <scope>NUCLEOTIDE SEQUENCE [LARGE SCALE GENOMIC DNA]</scope>
    <source>
        <strain evidence="2 3">ST435:939705067</strain>
    </source>
</reference>
<evidence type="ECO:0000256" key="1">
    <source>
        <dbReference type="SAM" id="Phobius"/>
    </source>
</evidence>
<gene>
    <name evidence="2" type="ORF">AN696_0207315</name>
</gene>
<dbReference type="AlphaFoldDB" id="A0AAQ1BI18"/>
<feature type="transmembrane region" description="Helical" evidence="1">
    <location>
        <begin position="114"/>
        <end position="132"/>
    </location>
</feature>
<sequence>MSFENFKNKDFIIYFIYVAVFIVIVNRAYGMSNLLRFVFRYLAIGYSDARMKKLDDKWFDIQLFKITNGINTTNLNDARLIQRGLNEGVLKPSWFLFTSSWGDITIKMSKKKLILSYLMGLVIFIMGNYAWIEQTQIVDGFVKIDHKEFSYYLSKEKLIITSFNRSIDNATVHSKEDCKTITGSIPKESMFSIACTKLLDDRLSYKWWLEKEIQSVNSRKNTLRLISYIYCITSVLWGFSLYQFNRASTHVVNYKLSMQNQSS</sequence>
<evidence type="ECO:0000313" key="3">
    <source>
        <dbReference type="Proteomes" id="UP000050495"/>
    </source>
</evidence>